<keyword evidence="5" id="KW-0067">ATP-binding</keyword>
<evidence type="ECO:0000256" key="3">
    <source>
        <dbReference type="ARBA" id="ARBA00022741"/>
    </source>
</evidence>
<keyword evidence="3" id="KW-0547">Nucleotide-binding</keyword>
<comment type="similarity">
    <text evidence="1">Belongs to the carbohydrate kinase PfkB family.</text>
</comment>
<dbReference type="CDD" id="cd01164">
    <property type="entry name" value="FruK_PfkB_like"/>
    <property type="match status" value="1"/>
</dbReference>
<dbReference type="Gene3D" id="3.40.1190.20">
    <property type="match status" value="1"/>
</dbReference>
<dbReference type="KEGG" id="cgo:Corgl_1662"/>
<evidence type="ECO:0000313" key="8">
    <source>
        <dbReference type="EMBL" id="AEB07761.1"/>
    </source>
</evidence>
<keyword evidence="2 6" id="KW-0808">Transferase</keyword>
<reference evidence="9" key="1">
    <citation type="journal article" date="2013" name="Stand. Genomic Sci.">
        <title>Complete genome sequence of Coriobacterium glomerans type strain (PW2(T)) from the midgut of Pyrrhocoris apterus L. (red soldier bug).</title>
        <authorList>
            <person name="Stackebrandt E."/>
            <person name="Zeytun A."/>
            <person name="Lapidus A."/>
            <person name="Nolan M."/>
            <person name="Lucas S."/>
            <person name="Hammon N."/>
            <person name="Deshpande S."/>
            <person name="Cheng J.F."/>
            <person name="Tapia R."/>
            <person name="Goodwin L.A."/>
            <person name="Pitluck S."/>
            <person name="Liolios K."/>
            <person name="Pagani I."/>
            <person name="Ivanova N."/>
            <person name="Mavromatis K."/>
            <person name="Mikhailova N."/>
            <person name="Huntemann M."/>
            <person name="Pati A."/>
            <person name="Chen A."/>
            <person name="Palaniappan K."/>
            <person name="Chang Y.J."/>
            <person name="Land M."/>
            <person name="Hauser L."/>
            <person name="Rohde M."/>
            <person name="Pukall R."/>
            <person name="Goker M."/>
            <person name="Detter J.C."/>
            <person name="Woyke T."/>
            <person name="Bristow J."/>
            <person name="Eisen J.A."/>
            <person name="Markowitz V."/>
            <person name="Hugenholtz P."/>
            <person name="Kyrpides N.C."/>
            <person name="Klenk H.P."/>
        </authorList>
    </citation>
    <scope>NUCLEOTIDE SEQUENCE</scope>
    <source>
        <strain evidence="9">ATCC 49209 / DSM 20642 / JCM 10262 / PW2</strain>
    </source>
</reference>
<evidence type="ECO:0000256" key="6">
    <source>
        <dbReference type="PIRNR" id="PIRNR000535"/>
    </source>
</evidence>
<proteinExistence type="inferred from homology"/>
<evidence type="ECO:0000256" key="2">
    <source>
        <dbReference type="ARBA" id="ARBA00022679"/>
    </source>
</evidence>
<organism evidence="8 9">
    <name type="scientific">Coriobacterium glomerans (strain ATCC 49209 / DSM 20642 / JCM 10262 / PW2)</name>
    <dbReference type="NCBI Taxonomy" id="700015"/>
    <lineage>
        <taxon>Bacteria</taxon>
        <taxon>Bacillati</taxon>
        <taxon>Actinomycetota</taxon>
        <taxon>Coriobacteriia</taxon>
        <taxon>Coriobacteriales</taxon>
        <taxon>Coriobacteriaceae</taxon>
        <taxon>Coriobacterium</taxon>
    </lineage>
</organism>
<protein>
    <submittedName>
        <fullName evidence="8">1-phosphofructokinase</fullName>
    </submittedName>
</protein>
<dbReference type="STRING" id="700015.Corgl_1662"/>
<evidence type="ECO:0000256" key="5">
    <source>
        <dbReference type="ARBA" id="ARBA00022840"/>
    </source>
</evidence>
<dbReference type="eggNOG" id="COG1105">
    <property type="taxonomic scope" value="Bacteria"/>
</dbReference>
<dbReference type="PANTHER" id="PTHR46566:SF1">
    <property type="entry name" value="1-PHOSPHOFRUCTOKINASE"/>
    <property type="match status" value="1"/>
</dbReference>
<dbReference type="GO" id="GO:0005524">
    <property type="term" value="F:ATP binding"/>
    <property type="evidence" value="ECO:0007669"/>
    <property type="project" value="UniProtKB-KW"/>
</dbReference>
<dbReference type="OrthoDB" id="9801219at2"/>
<dbReference type="Proteomes" id="UP000006851">
    <property type="component" value="Chromosome"/>
</dbReference>
<evidence type="ECO:0000259" key="7">
    <source>
        <dbReference type="Pfam" id="PF00294"/>
    </source>
</evidence>
<dbReference type="InterPro" id="IPR011611">
    <property type="entry name" value="PfkB_dom"/>
</dbReference>
<dbReference type="InterPro" id="IPR029056">
    <property type="entry name" value="Ribokinase-like"/>
</dbReference>
<dbReference type="EMBL" id="CP002628">
    <property type="protein sequence ID" value="AEB07761.1"/>
    <property type="molecule type" value="Genomic_DNA"/>
</dbReference>
<dbReference type="InterPro" id="IPR017583">
    <property type="entry name" value="Tagatose/fructose_Pkinase"/>
</dbReference>
<dbReference type="Pfam" id="PF00294">
    <property type="entry name" value="PfkB"/>
    <property type="match status" value="1"/>
</dbReference>
<evidence type="ECO:0000313" key="9">
    <source>
        <dbReference type="Proteomes" id="UP000006851"/>
    </source>
</evidence>
<evidence type="ECO:0000256" key="4">
    <source>
        <dbReference type="ARBA" id="ARBA00022777"/>
    </source>
</evidence>
<dbReference type="PANTHER" id="PTHR46566">
    <property type="entry name" value="1-PHOSPHOFRUCTOKINASE-RELATED"/>
    <property type="match status" value="1"/>
</dbReference>
<name>F2N985_CORGP</name>
<dbReference type="NCBIfam" id="TIGR03168">
    <property type="entry name" value="1-PFK"/>
    <property type="match status" value="1"/>
</dbReference>
<accession>F2N985</accession>
<dbReference type="GO" id="GO:0008443">
    <property type="term" value="F:phosphofructokinase activity"/>
    <property type="evidence" value="ECO:0007669"/>
    <property type="project" value="TreeGrafter"/>
</dbReference>
<evidence type="ECO:0000256" key="1">
    <source>
        <dbReference type="ARBA" id="ARBA00010688"/>
    </source>
</evidence>
<dbReference type="AlphaFoldDB" id="F2N985"/>
<gene>
    <name evidence="8" type="ordered locus">Corgl_1662</name>
</gene>
<keyword evidence="4" id="KW-0418">Kinase</keyword>
<dbReference type="SUPFAM" id="SSF53613">
    <property type="entry name" value="Ribokinase-like"/>
    <property type="match status" value="1"/>
</dbReference>
<keyword evidence="9" id="KW-1185">Reference proteome</keyword>
<dbReference type="GO" id="GO:0005829">
    <property type="term" value="C:cytosol"/>
    <property type="evidence" value="ECO:0007669"/>
    <property type="project" value="TreeGrafter"/>
</dbReference>
<dbReference type="PIRSF" id="PIRSF000535">
    <property type="entry name" value="1PFK/6PFK/LacC"/>
    <property type="match status" value="1"/>
</dbReference>
<dbReference type="HOGENOM" id="CLU_050013_0_2_11"/>
<sequence length="307" mass="33048">MIYTLTPNPAVDLNESCDVVAADTVVRTRDAVFTPNGKGLNVAFTLRRFGVPTRILGFFAGFTGDYIIAGAQRMGVSVIPVKCKGITRVNLFVSVGSGEEYKFVNEGAKIDATAEREMIETILDVADLSCLSISGSMPPGASVDLLDRLVDAARDRDAEVVLDTSSERLAELIRRRPLLIKPNDDELRDVFGLDVRDDATARAALARLHEMGARNVLLTLGAHGAYFSDGSAIWHAVPAFEPMVLSTACAGDGALGSFLSIWFADRSRVEEALALCQAVGANVVESAGLGDFSCVEEYRSRICVRRL</sequence>
<feature type="domain" description="Carbohydrate kinase PfkB" evidence="7">
    <location>
        <begin position="17"/>
        <end position="291"/>
    </location>
</feature>